<name>A0A7J7J255_BUGNE</name>
<keyword evidence="8" id="KW-0206">Cytoskeleton</keyword>
<feature type="coiled-coil region" evidence="12">
    <location>
        <begin position="5"/>
        <end position="153"/>
    </location>
</feature>
<keyword evidence="9" id="KW-0966">Cell projection</keyword>
<comment type="similarity">
    <text evidence="10">Belongs to the DRC12 family.</text>
</comment>
<organism evidence="13 14">
    <name type="scientific">Bugula neritina</name>
    <name type="common">Brown bryozoan</name>
    <name type="synonym">Sertularia neritina</name>
    <dbReference type="NCBI Taxonomy" id="10212"/>
    <lineage>
        <taxon>Eukaryota</taxon>
        <taxon>Metazoa</taxon>
        <taxon>Spiralia</taxon>
        <taxon>Lophotrochozoa</taxon>
        <taxon>Bryozoa</taxon>
        <taxon>Gymnolaemata</taxon>
        <taxon>Cheilostomatida</taxon>
        <taxon>Flustrina</taxon>
        <taxon>Buguloidea</taxon>
        <taxon>Bugulidae</taxon>
        <taxon>Bugula</taxon>
    </lineage>
</organism>
<comment type="function">
    <text evidence="1">Component of the nexin-dynein regulatory complex (N-DRC), a key regulator of ciliary/flagellar motility which maintains the alignment and integrity of the distal axoneme and regulates microtubule sliding in motile axonemes.</text>
</comment>
<evidence type="ECO:0000256" key="1">
    <source>
        <dbReference type="ARBA" id="ARBA00003029"/>
    </source>
</evidence>
<evidence type="ECO:0000256" key="10">
    <source>
        <dbReference type="ARBA" id="ARBA00044754"/>
    </source>
</evidence>
<evidence type="ECO:0000256" key="11">
    <source>
        <dbReference type="ARBA" id="ARBA00044800"/>
    </source>
</evidence>
<dbReference type="EMBL" id="VXIV02003185">
    <property type="protein sequence ID" value="KAF6020229.1"/>
    <property type="molecule type" value="Genomic_DNA"/>
</dbReference>
<keyword evidence="6 12" id="KW-0175">Coiled coil</keyword>
<comment type="subunit">
    <text evidence="3">Component of the nexin-dynein regulatory complex (N-DRC).</text>
</comment>
<dbReference type="AlphaFoldDB" id="A0A7J7J255"/>
<evidence type="ECO:0000256" key="2">
    <source>
        <dbReference type="ARBA" id="ARBA00004611"/>
    </source>
</evidence>
<keyword evidence="5" id="KW-0282">Flagellum</keyword>
<evidence type="ECO:0000256" key="5">
    <source>
        <dbReference type="ARBA" id="ARBA00022846"/>
    </source>
</evidence>
<evidence type="ECO:0000313" key="14">
    <source>
        <dbReference type="Proteomes" id="UP000593567"/>
    </source>
</evidence>
<accession>A0A7J7J255</accession>
<sequence length="183" mass="21646">MPPKKKGKKKKKDDAELQLEEKYKKTLNEIEALKDQLTKRKEVSRRAMSAGIELKDKMKEAEELLTKQQADQKSISSDMTRQYKTMQTEMNLRIHQLESERDRLQIELEKTQILLKNTIKTKDKEIATRDQKIKELEKKIKELSYDFEILMRDSFNALLVKLDEARKGWEDKSTLIQAKTSRC</sequence>
<dbReference type="PANTHER" id="PTHR28656:SF1">
    <property type="entry name" value="COILED-COIL DOMAIN-CONTAINING PROTEIN 153"/>
    <property type="match status" value="1"/>
</dbReference>
<protein>
    <recommendedName>
        <fullName evidence="11">Dynein regulatory complex protein 12</fullName>
    </recommendedName>
</protein>
<dbReference type="PANTHER" id="PTHR28656">
    <property type="entry name" value="COILED-COIL DOMAIN-CONTAINING PROTEIN 153"/>
    <property type="match status" value="1"/>
</dbReference>
<evidence type="ECO:0000256" key="7">
    <source>
        <dbReference type="ARBA" id="ARBA00023069"/>
    </source>
</evidence>
<evidence type="ECO:0000256" key="6">
    <source>
        <dbReference type="ARBA" id="ARBA00023054"/>
    </source>
</evidence>
<comment type="subcellular location">
    <subcellularLocation>
        <location evidence="2">Cytoplasm</location>
        <location evidence="2">Cytoskeleton</location>
        <location evidence="2">Flagellum axoneme</location>
    </subcellularLocation>
</comment>
<evidence type="ECO:0000256" key="4">
    <source>
        <dbReference type="ARBA" id="ARBA00022490"/>
    </source>
</evidence>
<evidence type="ECO:0000256" key="12">
    <source>
        <dbReference type="SAM" id="Coils"/>
    </source>
</evidence>
<evidence type="ECO:0000256" key="9">
    <source>
        <dbReference type="ARBA" id="ARBA00023273"/>
    </source>
</evidence>
<keyword evidence="4" id="KW-0963">Cytoplasm</keyword>
<keyword evidence="14" id="KW-1185">Reference proteome</keyword>
<evidence type="ECO:0000256" key="8">
    <source>
        <dbReference type="ARBA" id="ARBA00023212"/>
    </source>
</evidence>
<dbReference type="OrthoDB" id="10264405at2759"/>
<keyword evidence="7" id="KW-0969">Cilium</keyword>
<evidence type="ECO:0000256" key="3">
    <source>
        <dbReference type="ARBA" id="ARBA00011248"/>
    </source>
</evidence>
<reference evidence="13" key="1">
    <citation type="submission" date="2020-06" db="EMBL/GenBank/DDBJ databases">
        <title>Draft genome of Bugula neritina, a colonial animal packing powerful symbionts and potential medicines.</title>
        <authorList>
            <person name="Rayko M."/>
        </authorList>
    </citation>
    <scope>NUCLEOTIDE SEQUENCE [LARGE SCALE GENOMIC DNA]</scope>
    <source>
        <strain evidence="13">Kwan_BN1</strain>
    </source>
</reference>
<dbReference type="InterPro" id="IPR033585">
    <property type="entry name" value="DRC12-like"/>
</dbReference>
<dbReference type="Proteomes" id="UP000593567">
    <property type="component" value="Unassembled WGS sequence"/>
</dbReference>
<evidence type="ECO:0000313" key="13">
    <source>
        <dbReference type="EMBL" id="KAF6020229.1"/>
    </source>
</evidence>
<gene>
    <name evidence="13" type="ORF">EB796_021470</name>
</gene>
<comment type="caution">
    <text evidence="13">The sequence shown here is derived from an EMBL/GenBank/DDBJ whole genome shotgun (WGS) entry which is preliminary data.</text>
</comment>
<proteinExistence type="inferred from homology"/>